<keyword evidence="3" id="KW-1185">Reference proteome</keyword>
<dbReference type="RefSeq" id="WP_217067268.1">
    <property type="nucleotide sequence ID" value="NZ_JAHQCS010000121.1"/>
</dbReference>
<keyword evidence="1" id="KW-1133">Transmembrane helix</keyword>
<name>A0ABS6JHM7_9BACI</name>
<protein>
    <recommendedName>
        <fullName evidence="4">Cbb3-type cytochrome c oxidase subunit I</fullName>
    </recommendedName>
</protein>
<evidence type="ECO:0008006" key="4">
    <source>
        <dbReference type="Google" id="ProtNLM"/>
    </source>
</evidence>
<evidence type="ECO:0000313" key="3">
    <source>
        <dbReference type="Proteomes" id="UP000784880"/>
    </source>
</evidence>
<dbReference type="Proteomes" id="UP000784880">
    <property type="component" value="Unassembled WGS sequence"/>
</dbReference>
<organism evidence="2 3">
    <name type="scientific">Evansella tamaricis</name>
    <dbReference type="NCBI Taxonomy" id="2069301"/>
    <lineage>
        <taxon>Bacteria</taxon>
        <taxon>Bacillati</taxon>
        <taxon>Bacillota</taxon>
        <taxon>Bacilli</taxon>
        <taxon>Bacillales</taxon>
        <taxon>Bacillaceae</taxon>
        <taxon>Evansella</taxon>
    </lineage>
</organism>
<feature type="transmembrane region" description="Helical" evidence="1">
    <location>
        <begin position="69"/>
        <end position="89"/>
    </location>
</feature>
<comment type="caution">
    <text evidence="2">The sequence shown here is derived from an EMBL/GenBank/DDBJ whole genome shotgun (WGS) entry which is preliminary data.</text>
</comment>
<feature type="transmembrane region" description="Helical" evidence="1">
    <location>
        <begin position="36"/>
        <end position="57"/>
    </location>
</feature>
<evidence type="ECO:0000256" key="1">
    <source>
        <dbReference type="SAM" id="Phobius"/>
    </source>
</evidence>
<keyword evidence="1" id="KW-0812">Transmembrane</keyword>
<proteinExistence type="predicted"/>
<evidence type="ECO:0000313" key="2">
    <source>
        <dbReference type="EMBL" id="MBU9713096.1"/>
    </source>
</evidence>
<dbReference type="EMBL" id="JAHQCS010000121">
    <property type="protein sequence ID" value="MBU9713096.1"/>
    <property type="molecule type" value="Genomic_DNA"/>
</dbReference>
<accession>A0ABS6JHM7</accession>
<feature type="transmembrane region" description="Helical" evidence="1">
    <location>
        <begin position="101"/>
        <end position="125"/>
    </location>
</feature>
<feature type="transmembrane region" description="Helical" evidence="1">
    <location>
        <begin position="12"/>
        <end position="30"/>
    </location>
</feature>
<gene>
    <name evidence="2" type="ORF">KS419_15295</name>
</gene>
<sequence length="133" mass="14947">MNKAKILIRFSAIYAVLGAFIGGHMAGAGSHMFRSIHAHILVVGWLSLFAFGVFYAIFKIPKSSKLALIHIWTAILGSFGLTSGMWMYYFQPDWALEVFTLIYFIVGGTILMVSFLLFLFMTFVYGKNISDRS</sequence>
<keyword evidence="1" id="KW-0472">Membrane</keyword>
<reference evidence="2 3" key="1">
    <citation type="submission" date="2021-06" db="EMBL/GenBank/DDBJ databases">
        <title>Bacillus sp. RD4P76, an endophyte from a halophyte.</title>
        <authorList>
            <person name="Sun J.-Q."/>
        </authorList>
    </citation>
    <scope>NUCLEOTIDE SEQUENCE [LARGE SCALE GENOMIC DNA]</scope>
    <source>
        <strain evidence="2 3">CGMCC 1.15917</strain>
    </source>
</reference>